<organism evidence="2 3">
    <name type="scientific">Caligus rogercresseyi</name>
    <name type="common">Sea louse</name>
    <dbReference type="NCBI Taxonomy" id="217165"/>
    <lineage>
        <taxon>Eukaryota</taxon>
        <taxon>Metazoa</taxon>
        <taxon>Ecdysozoa</taxon>
        <taxon>Arthropoda</taxon>
        <taxon>Crustacea</taxon>
        <taxon>Multicrustacea</taxon>
        <taxon>Hexanauplia</taxon>
        <taxon>Copepoda</taxon>
        <taxon>Siphonostomatoida</taxon>
        <taxon>Caligidae</taxon>
        <taxon>Caligus</taxon>
    </lineage>
</organism>
<gene>
    <name evidence="2" type="ORF">FKW44_008496</name>
</gene>
<feature type="signal peptide" evidence="1">
    <location>
        <begin position="1"/>
        <end position="19"/>
    </location>
</feature>
<reference evidence="3" key="1">
    <citation type="submission" date="2021-01" db="EMBL/GenBank/DDBJ databases">
        <title>Caligus Genome Assembly.</title>
        <authorList>
            <person name="Gallardo-Escarate C."/>
        </authorList>
    </citation>
    <scope>NUCLEOTIDE SEQUENCE [LARGE SCALE GENOMIC DNA]</scope>
</reference>
<accession>A0A7T8KGA0</accession>
<protein>
    <submittedName>
        <fullName evidence="2">Uncharacterized protein</fullName>
    </submittedName>
</protein>
<evidence type="ECO:0000256" key="1">
    <source>
        <dbReference type="SAM" id="SignalP"/>
    </source>
</evidence>
<name>A0A7T8KGA0_CALRO</name>
<sequence length="54" mass="6285">MHLLLYILTFCHLLHQCHTALSSPYPLLPRESSSVYKRKVVQKSMKTLIQSLET</sequence>
<keyword evidence="1" id="KW-0732">Signal</keyword>
<proteinExistence type="predicted"/>
<keyword evidence="3" id="KW-1185">Reference proteome</keyword>
<evidence type="ECO:0000313" key="2">
    <source>
        <dbReference type="EMBL" id="QQP55349.1"/>
    </source>
</evidence>
<dbReference type="Proteomes" id="UP000595437">
    <property type="component" value="Chromosome 5"/>
</dbReference>
<evidence type="ECO:0000313" key="3">
    <source>
        <dbReference type="Proteomes" id="UP000595437"/>
    </source>
</evidence>
<dbReference type="AlphaFoldDB" id="A0A7T8KGA0"/>
<feature type="chain" id="PRO_5031287505" evidence="1">
    <location>
        <begin position="20"/>
        <end position="54"/>
    </location>
</feature>
<dbReference type="EMBL" id="CP045894">
    <property type="protein sequence ID" value="QQP55349.1"/>
    <property type="molecule type" value="Genomic_DNA"/>
</dbReference>